<dbReference type="EMBL" id="PUIO01000037">
    <property type="protein sequence ID" value="PQP21161.1"/>
    <property type="molecule type" value="Genomic_DNA"/>
</dbReference>
<keyword evidence="1" id="KW-0472">Membrane</keyword>
<gene>
    <name evidence="2" type="ORF">C5613_26760</name>
</gene>
<name>A0A2S8J255_RHOOP</name>
<feature type="transmembrane region" description="Helical" evidence="1">
    <location>
        <begin position="6"/>
        <end position="39"/>
    </location>
</feature>
<organism evidence="2 3">
    <name type="scientific">Rhodococcus opacus</name>
    <name type="common">Nocardia opaca</name>
    <dbReference type="NCBI Taxonomy" id="37919"/>
    <lineage>
        <taxon>Bacteria</taxon>
        <taxon>Bacillati</taxon>
        <taxon>Actinomycetota</taxon>
        <taxon>Actinomycetes</taxon>
        <taxon>Mycobacteriales</taxon>
        <taxon>Nocardiaceae</taxon>
        <taxon>Rhodococcus</taxon>
    </lineage>
</organism>
<reference evidence="3" key="1">
    <citation type="submission" date="2018-02" db="EMBL/GenBank/DDBJ databases">
        <title>Draft genome sequencing of Rhodococcus opacus KU647198.</title>
        <authorList>
            <person name="Zheng B.-X."/>
        </authorList>
    </citation>
    <scope>NUCLEOTIDE SEQUENCE [LARGE SCALE GENOMIC DNA]</scope>
    <source>
        <strain evidence="3">04-OD7</strain>
    </source>
</reference>
<evidence type="ECO:0000256" key="1">
    <source>
        <dbReference type="SAM" id="Phobius"/>
    </source>
</evidence>
<protein>
    <submittedName>
        <fullName evidence="2">Uncharacterized protein</fullName>
    </submittedName>
</protein>
<sequence length="60" mass="6402">MKTLSAFAVIAIVICGEVTVTLVGIAAAIAVVALAYILLVDNPVPHQRLIAVIKAFRWKE</sequence>
<dbReference type="AlphaFoldDB" id="A0A2S8J255"/>
<evidence type="ECO:0000313" key="2">
    <source>
        <dbReference type="EMBL" id="PQP21161.1"/>
    </source>
</evidence>
<evidence type="ECO:0000313" key="3">
    <source>
        <dbReference type="Proteomes" id="UP000239290"/>
    </source>
</evidence>
<comment type="caution">
    <text evidence="2">The sequence shown here is derived from an EMBL/GenBank/DDBJ whole genome shotgun (WGS) entry which is preliminary data.</text>
</comment>
<proteinExistence type="predicted"/>
<dbReference type="Proteomes" id="UP000239290">
    <property type="component" value="Unassembled WGS sequence"/>
</dbReference>
<keyword evidence="1" id="KW-1133">Transmembrane helix</keyword>
<keyword evidence="1" id="KW-0812">Transmembrane</keyword>
<accession>A0A2S8J255</accession>
<dbReference type="RefSeq" id="WP_105419027.1">
    <property type="nucleotide sequence ID" value="NZ_PUIO01000037.1"/>
</dbReference>